<reference evidence="2" key="1">
    <citation type="submission" date="2022-11" db="UniProtKB">
        <authorList>
            <consortium name="WormBaseParasite"/>
        </authorList>
    </citation>
    <scope>IDENTIFICATION</scope>
</reference>
<protein>
    <submittedName>
        <fullName evidence="2">EGF-like domain-containing protein</fullName>
    </submittedName>
</protein>
<sequence>MDNLTCLKFEDIGDEAAVEQARRNGPYPRTKFNRVVKTTCPANMPCWYGGITWLKQGHCLDCICPYGLTGYLCSEVITHQNAN</sequence>
<accession>A0A915HJF8</accession>
<name>A0A915HJF8_ROMCU</name>
<evidence type="ECO:0000313" key="2">
    <source>
        <dbReference type="WBParaSite" id="nRc.2.0.1.t01574-RA"/>
    </source>
</evidence>
<dbReference type="WBParaSite" id="nRc.2.0.1.t01574-RA">
    <property type="protein sequence ID" value="nRc.2.0.1.t01574-RA"/>
    <property type="gene ID" value="nRc.2.0.1.g01574"/>
</dbReference>
<evidence type="ECO:0000313" key="1">
    <source>
        <dbReference type="Proteomes" id="UP000887565"/>
    </source>
</evidence>
<dbReference type="Proteomes" id="UP000887565">
    <property type="component" value="Unplaced"/>
</dbReference>
<proteinExistence type="predicted"/>
<keyword evidence="1" id="KW-1185">Reference proteome</keyword>
<dbReference type="AlphaFoldDB" id="A0A915HJF8"/>
<organism evidence="1 2">
    <name type="scientific">Romanomermis culicivorax</name>
    <name type="common">Nematode worm</name>
    <dbReference type="NCBI Taxonomy" id="13658"/>
    <lineage>
        <taxon>Eukaryota</taxon>
        <taxon>Metazoa</taxon>
        <taxon>Ecdysozoa</taxon>
        <taxon>Nematoda</taxon>
        <taxon>Enoplea</taxon>
        <taxon>Dorylaimia</taxon>
        <taxon>Mermithida</taxon>
        <taxon>Mermithoidea</taxon>
        <taxon>Mermithidae</taxon>
        <taxon>Romanomermis</taxon>
    </lineage>
</organism>